<dbReference type="InterPro" id="IPR009057">
    <property type="entry name" value="Homeodomain-like_sf"/>
</dbReference>
<proteinExistence type="predicted"/>
<keyword evidence="1" id="KW-0805">Transcription regulation</keyword>
<dbReference type="GO" id="GO:0003700">
    <property type="term" value="F:DNA-binding transcription factor activity"/>
    <property type="evidence" value="ECO:0007669"/>
    <property type="project" value="InterPro"/>
</dbReference>
<dbReference type="AlphaFoldDB" id="A0A1H7IHE4"/>
<evidence type="ECO:0000256" key="1">
    <source>
        <dbReference type="ARBA" id="ARBA00023015"/>
    </source>
</evidence>
<evidence type="ECO:0000256" key="2">
    <source>
        <dbReference type="ARBA" id="ARBA00023125"/>
    </source>
</evidence>
<name>A0A1H7IHE4_OLID1</name>
<dbReference type="InterPro" id="IPR020449">
    <property type="entry name" value="Tscrpt_reg_AraC-type_HTH"/>
</dbReference>
<evidence type="ECO:0000313" key="5">
    <source>
        <dbReference type="EMBL" id="SEK61889.1"/>
    </source>
</evidence>
<keyword evidence="3" id="KW-0804">Transcription</keyword>
<evidence type="ECO:0000256" key="3">
    <source>
        <dbReference type="ARBA" id="ARBA00023163"/>
    </source>
</evidence>
<dbReference type="Proteomes" id="UP000199421">
    <property type="component" value="Unassembled WGS sequence"/>
</dbReference>
<dbReference type="Gene3D" id="1.10.10.60">
    <property type="entry name" value="Homeodomain-like"/>
    <property type="match status" value="1"/>
</dbReference>
<protein>
    <submittedName>
        <fullName evidence="5">Helix-turn-helix domain-containing protein</fullName>
    </submittedName>
</protein>
<sequence>MDKAKLLLKSGTWSIDDIADEVGFSDKSGFIAAFKRVENITPGQFKSQFEDQQLGILMDNEKVKNVNIATVFELLKDKKRFPL</sequence>
<reference evidence="6" key="1">
    <citation type="submission" date="2016-10" db="EMBL/GenBank/DDBJ databases">
        <authorList>
            <person name="Varghese N."/>
            <person name="Submissions S."/>
        </authorList>
    </citation>
    <scope>NUCLEOTIDE SEQUENCE [LARGE SCALE GENOMIC DNA]</scope>
    <source>
        <strain evidence="6">DSM 18733</strain>
    </source>
</reference>
<feature type="domain" description="HTH araC/xylS-type" evidence="4">
    <location>
        <begin position="1"/>
        <end position="48"/>
    </location>
</feature>
<gene>
    <name evidence="5" type="ORF">SAMN05661044_00705</name>
</gene>
<keyword evidence="6" id="KW-1185">Reference proteome</keyword>
<accession>A0A1H7IHE4</accession>
<evidence type="ECO:0000259" key="4">
    <source>
        <dbReference type="PROSITE" id="PS01124"/>
    </source>
</evidence>
<dbReference type="EMBL" id="FOAF01000001">
    <property type="protein sequence ID" value="SEK61889.1"/>
    <property type="molecule type" value="Genomic_DNA"/>
</dbReference>
<dbReference type="PRINTS" id="PR00032">
    <property type="entry name" value="HTHARAC"/>
</dbReference>
<dbReference type="PANTHER" id="PTHR43280:SF10">
    <property type="entry name" value="REGULATORY PROTEIN POCR"/>
    <property type="match status" value="1"/>
</dbReference>
<evidence type="ECO:0000313" key="6">
    <source>
        <dbReference type="Proteomes" id="UP000199421"/>
    </source>
</evidence>
<dbReference type="PANTHER" id="PTHR43280">
    <property type="entry name" value="ARAC-FAMILY TRANSCRIPTIONAL REGULATOR"/>
    <property type="match status" value="1"/>
</dbReference>
<dbReference type="PROSITE" id="PS01124">
    <property type="entry name" value="HTH_ARAC_FAMILY_2"/>
    <property type="match status" value="1"/>
</dbReference>
<dbReference type="SUPFAM" id="SSF46689">
    <property type="entry name" value="Homeodomain-like"/>
    <property type="match status" value="1"/>
</dbReference>
<dbReference type="Pfam" id="PF12833">
    <property type="entry name" value="HTH_18"/>
    <property type="match status" value="1"/>
</dbReference>
<dbReference type="InterPro" id="IPR018060">
    <property type="entry name" value="HTH_AraC"/>
</dbReference>
<dbReference type="STRING" id="407022.SAMN05661044_00705"/>
<keyword evidence="2" id="KW-0238">DNA-binding</keyword>
<organism evidence="5 6">
    <name type="scientific">Olivibacter domesticus</name>
    <name type="common">Pseudosphingobacterium domesticum</name>
    <dbReference type="NCBI Taxonomy" id="407022"/>
    <lineage>
        <taxon>Bacteria</taxon>
        <taxon>Pseudomonadati</taxon>
        <taxon>Bacteroidota</taxon>
        <taxon>Sphingobacteriia</taxon>
        <taxon>Sphingobacteriales</taxon>
        <taxon>Sphingobacteriaceae</taxon>
        <taxon>Olivibacter</taxon>
    </lineage>
</organism>
<dbReference type="GO" id="GO:0043565">
    <property type="term" value="F:sequence-specific DNA binding"/>
    <property type="evidence" value="ECO:0007669"/>
    <property type="project" value="InterPro"/>
</dbReference>